<dbReference type="CDD" id="cd00161">
    <property type="entry name" value="beta-trefoil_Ricin-like"/>
    <property type="match status" value="1"/>
</dbReference>
<feature type="chain" id="PRO_5046210467" evidence="1">
    <location>
        <begin position="26"/>
        <end position="147"/>
    </location>
</feature>
<reference evidence="3" key="1">
    <citation type="submission" date="2022-08" db="EMBL/GenBank/DDBJ databases">
        <title>Whole genome sequencing of non-tuberculosis mycobacteria type-strains.</title>
        <authorList>
            <person name="Igarashi Y."/>
            <person name="Osugi A."/>
            <person name="Mitarai S."/>
        </authorList>
    </citation>
    <scope>NUCLEOTIDE SEQUENCE</scope>
    <source>
        <strain evidence="3">DSM 45127</strain>
    </source>
</reference>
<organism evidence="3 4">
    <name type="scientific">Mycobacterium paraterrae</name>
    <dbReference type="NCBI Taxonomy" id="577492"/>
    <lineage>
        <taxon>Bacteria</taxon>
        <taxon>Bacillati</taxon>
        <taxon>Actinomycetota</taxon>
        <taxon>Actinomycetes</taxon>
        <taxon>Mycobacteriales</taxon>
        <taxon>Mycobacteriaceae</taxon>
        <taxon>Mycobacterium</taxon>
    </lineage>
</organism>
<dbReference type="Pfam" id="PF00652">
    <property type="entry name" value="Ricin_B_lectin"/>
    <property type="match status" value="1"/>
</dbReference>
<dbReference type="SMART" id="SM00458">
    <property type="entry name" value="RICIN"/>
    <property type="match status" value="1"/>
</dbReference>
<feature type="domain" description="Ricin B lectin" evidence="2">
    <location>
        <begin position="27"/>
        <end position="146"/>
    </location>
</feature>
<evidence type="ECO:0000313" key="4">
    <source>
        <dbReference type="Proteomes" id="UP001055336"/>
    </source>
</evidence>
<keyword evidence="4" id="KW-1185">Reference proteome</keyword>
<dbReference type="SUPFAM" id="SSF50370">
    <property type="entry name" value="Ricin B-like lectins"/>
    <property type="match status" value="1"/>
</dbReference>
<dbReference type="PROSITE" id="PS50231">
    <property type="entry name" value="RICIN_B_LECTIN"/>
    <property type="match status" value="1"/>
</dbReference>
<sequence>MRRQVFAILSAVSTAAIASTGVATADGPVEIKSRLGDACLDAPSDVWPNHVMVNPCNGADFQRWNLTGDQRLESAAFPGKCLNRPQDIEALRLVGCWSSQRWSLQPDGHITAALGGCLTLLGGPGPGTAVGSRPCGGGPEQGWDAVP</sequence>
<dbReference type="Proteomes" id="UP001055336">
    <property type="component" value="Chromosome"/>
</dbReference>
<gene>
    <name evidence="3" type="ORF">MKK62_07875</name>
</gene>
<dbReference type="EMBL" id="CP092488">
    <property type="protein sequence ID" value="UMB71172.1"/>
    <property type="molecule type" value="Genomic_DNA"/>
</dbReference>
<proteinExistence type="predicted"/>
<accession>A0ABY3VP20</accession>
<name>A0ABY3VP20_9MYCO</name>
<dbReference type="InterPro" id="IPR035992">
    <property type="entry name" value="Ricin_B-like_lectins"/>
</dbReference>
<evidence type="ECO:0000313" key="3">
    <source>
        <dbReference type="EMBL" id="UMB71172.1"/>
    </source>
</evidence>
<dbReference type="InterPro" id="IPR000772">
    <property type="entry name" value="Ricin_B_lectin"/>
</dbReference>
<evidence type="ECO:0000259" key="2">
    <source>
        <dbReference type="SMART" id="SM00458"/>
    </source>
</evidence>
<dbReference type="RefSeq" id="WP_240262924.1">
    <property type="nucleotide sequence ID" value="NZ_CP092488.2"/>
</dbReference>
<protein>
    <submittedName>
        <fullName evidence="3">RICIN domain-containing protein</fullName>
    </submittedName>
</protein>
<dbReference type="Gene3D" id="2.80.10.50">
    <property type="match status" value="1"/>
</dbReference>
<keyword evidence="1" id="KW-0732">Signal</keyword>
<evidence type="ECO:0000256" key="1">
    <source>
        <dbReference type="SAM" id="SignalP"/>
    </source>
</evidence>
<feature type="signal peptide" evidence="1">
    <location>
        <begin position="1"/>
        <end position="25"/>
    </location>
</feature>